<feature type="coiled-coil region" evidence="1">
    <location>
        <begin position="132"/>
        <end position="170"/>
    </location>
</feature>
<dbReference type="InParanoid" id="A0D3F8"/>
<sequence length="275" mass="32666">MSINEQELQNNVEKIVENYMKRVKPVSRQNQLLQKNEDYREITQEIALKELQKSSLLDNLLKQIELIVDNLIQKYFFDFQNQLLHISNELYQLKSKSSIFGSQESAMKYTPVLSKNSSFNDINDQFLFEDSIKSVKEKIKAVKQELNKKIQNHELLINMLSDQQKEVKENFKKNQLDGNVKQVINKVHQQLISVLENKCNEVFEIKYNQLKQFVELNNQKFKTKEAVLWTIVNENKSEMDKINAQIDKINTQMNVMNKFIQDLKENNNWFANIWK</sequence>
<keyword evidence="3" id="KW-1185">Reference proteome</keyword>
<proteinExistence type="predicted"/>
<dbReference type="HOGENOM" id="CLU_1013577_0_0_1"/>
<evidence type="ECO:0000313" key="2">
    <source>
        <dbReference type="EMBL" id="CAK77575.1"/>
    </source>
</evidence>
<dbReference type="AlphaFoldDB" id="A0D3F8"/>
<dbReference type="KEGG" id="ptm:GSPATT00013061001"/>
<dbReference type="OrthoDB" id="10319707at2759"/>
<accession>A0D3F8</accession>
<name>A0D3F8_PARTE</name>
<evidence type="ECO:0000313" key="3">
    <source>
        <dbReference type="Proteomes" id="UP000000600"/>
    </source>
</evidence>
<dbReference type="GeneID" id="5030757"/>
<dbReference type="EMBL" id="CT868274">
    <property type="protein sequence ID" value="CAK77575.1"/>
    <property type="molecule type" value="Genomic_DNA"/>
</dbReference>
<organism evidence="2 3">
    <name type="scientific">Paramecium tetraurelia</name>
    <dbReference type="NCBI Taxonomy" id="5888"/>
    <lineage>
        <taxon>Eukaryota</taxon>
        <taxon>Sar</taxon>
        <taxon>Alveolata</taxon>
        <taxon>Ciliophora</taxon>
        <taxon>Intramacronucleata</taxon>
        <taxon>Oligohymenophorea</taxon>
        <taxon>Peniculida</taxon>
        <taxon>Parameciidae</taxon>
        <taxon>Paramecium</taxon>
    </lineage>
</organism>
<protein>
    <submittedName>
        <fullName evidence="2">Uncharacterized protein</fullName>
    </submittedName>
</protein>
<dbReference type="Proteomes" id="UP000000600">
    <property type="component" value="Unassembled WGS sequence"/>
</dbReference>
<dbReference type="OMA" id="NWFANIW"/>
<evidence type="ECO:0000256" key="1">
    <source>
        <dbReference type="SAM" id="Coils"/>
    </source>
</evidence>
<reference evidence="2 3" key="1">
    <citation type="journal article" date="2006" name="Nature">
        <title>Global trends of whole-genome duplications revealed by the ciliate Paramecium tetraurelia.</title>
        <authorList>
            <consortium name="Genoscope"/>
            <person name="Aury J.-M."/>
            <person name="Jaillon O."/>
            <person name="Duret L."/>
            <person name="Noel B."/>
            <person name="Jubin C."/>
            <person name="Porcel B.M."/>
            <person name="Segurens B."/>
            <person name="Daubin V."/>
            <person name="Anthouard V."/>
            <person name="Aiach N."/>
            <person name="Arnaiz O."/>
            <person name="Billaut A."/>
            <person name="Beisson J."/>
            <person name="Blanc I."/>
            <person name="Bouhouche K."/>
            <person name="Camara F."/>
            <person name="Duharcourt S."/>
            <person name="Guigo R."/>
            <person name="Gogendeau D."/>
            <person name="Katinka M."/>
            <person name="Keller A.-M."/>
            <person name="Kissmehl R."/>
            <person name="Klotz C."/>
            <person name="Koll F."/>
            <person name="Le Moue A."/>
            <person name="Lepere C."/>
            <person name="Malinsky S."/>
            <person name="Nowacki M."/>
            <person name="Nowak J.K."/>
            <person name="Plattner H."/>
            <person name="Poulain J."/>
            <person name="Ruiz F."/>
            <person name="Serrano V."/>
            <person name="Zagulski M."/>
            <person name="Dessen P."/>
            <person name="Betermier M."/>
            <person name="Weissenbach J."/>
            <person name="Scarpelli C."/>
            <person name="Schachter V."/>
            <person name="Sperling L."/>
            <person name="Meyer E."/>
            <person name="Cohen J."/>
            <person name="Wincker P."/>
        </authorList>
    </citation>
    <scope>NUCLEOTIDE SEQUENCE [LARGE SCALE GENOMIC DNA]</scope>
    <source>
        <strain evidence="2 3">Stock d4-2</strain>
    </source>
</reference>
<dbReference type="RefSeq" id="XP_001444972.1">
    <property type="nucleotide sequence ID" value="XM_001444935.2"/>
</dbReference>
<keyword evidence="1" id="KW-0175">Coiled coil</keyword>
<gene>
    <name evidence="2" type="ORF">GSPATT00013061001</name>
</gene>